<dbReference type="PRINTS" id="PR00705">
    <property type="entry name" value="PAPAIN"/>
</dbReference>
<feature type="domain" description="Peptidase C1A papain C-terminal" evidence="4">
    <location>
        <begin position="561"/>
        <end position="730"/>
    </location>
</feature>
<dbReference type="InterPro" id="IPR036249">
    <property type="entry name" value="Thioredoxin-like_sf"/>
</dbReference>
<dbReference type="InterPro" id="IPR004274">
    <property type="entry name" value="FCP1_dom"/>
</dbReference>
<dbReference type="InterPro" id="IPR013201">
    <property type="entry name" value="Prot_inhib_I29"/>
</dbReference>
<dbReference type="CDD" id="cd02248">
    <property type="entry name" value="Peptidase_C1A"/>
    <property type="match status" value="1"/>
</dbReference>
<dbReference type="Pfam" id="PF08246">
    <property type="entry name" value="Inhibitor_I29"/>
    <property type="match status" value="2"/>
</dbReference>
<dbReference type="AlphaFoldDB" id="A0A8X8Y9X0"/>
<dbReference type="PANTHER" id="PTHR12411">
    <property type="entry name" value="CYSTEINE PROTEASE FAMILY C1-RELATED"/>
    <property type="match status" value="1"/>
</dbReference>
<sequence>MSRRTLFVFKKLFPGGGSTTPIRSVSTPISGGGDGSILTNLFDKWCEDRGKKYASEEEKQRRLKVFERNYDTIIKSGNRVKLHRYGYLDVDGRVAFCVDVFDEKKYASKQMIHCYCPLEWDEVIRRLHFKKLKLVVVEFSLSWQAPILSKTAKKTPNVLFLKLDCDDDMGMQCVARRYKIKVFPSIVFFKEGAVMERIQTTEEEAVAAKITRLYDLPTATETTGSRTASPLGFGGSGSTRPLERGQRRRRRLLPRRDAEATVGGEVATTEATSQPHRKEEEHCCLNKPDLGFSVLGRRRRGIDGRLALIRRRRQRFEFQGSKTAEKKVENVHVQGKKVAELITSSARKTRVVGTKLKVVEESVGGTNLDSKFRLLDAEDSNICLGHQAEHETHNSFINKIHENGAANYSACTLFSPSFHLARSDVDDISSEVSDCLTLVHSTLEPCNDADFTFSVNFNMKEHTVYVRCRPHLRDFLERVSGIFEAFGFQVDYGIPIESWFDDHTDSELLLLLPFLESLVNAQDITMLRRTVLVFKKLFSRRSYQTIRSAPLISHGYDNKDIPASVDWRKRGAVTAVKDQLGYASCWAFATVGAVESAYQIRTGRLLNLSTQQLLDCHIHPTRTLDGGGNPYHALQYITKNGIHTEEDYPYRACSGDCKTHMNGLFYCTYPSELDHMVLIVGYGTSDDGYDYWIVKNSWGTSWGIDGYTYIIRNSGIPQGGLWFDMSRRTLFVFKKLFPGGGSTIPIRSVSTPISGGGDGSILTNLFDKWCEDRGKKYASEEEKQRRLKVFERNYDTIIKSGNRVKLHRYGYLDVDGRVAFCVDVFDEKKYASKQMIHCYCPLEWDEVIRRLHFKKLKLVVVEFSLSWRAPILSKTAKKTPNVLFLKLDCDDDMGMQCVARRYKIKVFPSIVFFKEGAVMERIQTTEEEAVAAKITRLYDLRNPVDA</sequence>
<dbReference type="SUPFAM" id="SSF52833">
    <property type="entry name" value="Thioredoxin-like"/>
    <property type="match status" value="2"/>
</dbReference>
<dbReference type="GO" id="GO:0008234">
    <property type="term" value="F:cysteine-type peptidase activity"/>
    <property type="evidence" value="ECO:0007669"/>
    <property type="project" value="InterPro"/>
</dbReference>
<keyword evidence="7" id="KW-1185">Reference proteome</keyword>
<dbReference type="Gene3D" id="2.40.50.170">
    <property type="entry name" value="Cysteine proteinases. Chain C"/>
    <property type="match status" value="1"/>
</dbReference>
<keyword evidence="2" id="KW-1015">Disulfide bond</keyword>
<dbReference type="SUPFAM" id="SSF54001">
    <property type="entry name" value="Cysteine proteinases"/>
    <property type="match status" value="1"/>
</dbReference>
<evidence type="ECO:0000259" key="4">
    <source>
        <dbReference type="SMART" id="SM00645"/>
    </source>
</evidence>
<evidence type="ECO:0000313" key="6">
    <source>
        <dbReference type="EMBL" id="KAG6426757.1"/>
    </source>
</evidence>
<evidence type="ECO:0000256" key="1">
    <source>
        <dbReference type="ARBA" id="ARBA00008455"/>
    </source>
</evidence>
<evidence type="ECO:0000259" key="5">
    <source>
        <dbReference type="SMART" id="SM00848"/>
    </source>
</evidence>
<reference evidence="6" key="2">
    <citation type="submission" date="2020-08" db="EMBL/GenBank/DDBJ databases">
        <title>Plant Genome Project.</title>
        <authorList>
            <person name="Zhang R.-G."/>
        </authorList>
    </citation>
    <scope>NUCLEOTIDE SEQUENCE</scope>
    <source>
        <strain evidence="6">Huo1</strain>
        <tissue evidence="6">Leaf</tissue>
    </source>
</reference>
<comment type="caution">
    <text evidence="6">The sequence shown here is derived from an EMBL/GenBank/DDBJ whole genome shotgun (WGS) entry which is preliminary data.</text>
</comment>
<organism evidence="6">
    <name type="scientific">Salvia splendens</name>
    <name type="common">Scarlet sage</name>
    <dbReference type="NCBI Taxonomy" id="180675"/>
    <lineage>
        <taxon>Eukaryota</taxon>
        <taxon>Viridiplantae</taxon>
        <taxon>Streptophyta</taxon>
        <taxon>Embryophyta</taxon>
        <taxon>Tracheophyta</taxon>
        <taxon>Spermatophyta</taxon>
        <taxon>Magnoliopsida</taxon>
        <taxon>eudicotyledons</taxon>
        <taxon>Gunneridae</taxon>
        <taxon>Pentapetalae</taxon>
        <taxon>asterids</taxon>
        <taxon>lamiids</taxon>
        <taxon>Lamiales</taxon>
        <taxon>Lamiaceae</taxon>
        <taxon>Nepetoideae</taxon>
        <taxon>Mentheae</taxon>
        <taxon>Salviinae</taxon>
        <taxon>Salvia</taxon>
        <taxon>Salvia subgen. Calosphace</taxon>
        <taxon>core Calosphace</taxon>
    </lineage>
</organism>
<dbReference type="Gene3D" id="1.10.287.2250">
    <property type="match status" value="2"/>
</dbReference>
<evidence type="ECO:0000313" key="7">
    <source>
        <dbReference type="Proteomes" id="UP000298416"/>
    </source>
</evidence>
<feature type="domain" description="Cathepsin propeptide inhibitor" evidence="5">
    <location>
        <begin position="42"/>
        <end position="88"/>
    </location>
</feature>
<dbReference type="InterPro" id="IPR023214">
    <property type="entry name" value="HAD_sf"/>
</dbReference>
<dbReference type="InterPro" id="IPR036412">
    <property type="entry name" value="HAD-like_sf"/>
</dbReference>
<reference evidence="6" key="1">
    <citation type="submission" date="2018-01" db="EMBL/GenBank/DDBJ databases">
        <authorList>
            <person name="Mao J.F."/>
        </authorList>
    </citation>
    <scope>NUCLEOTIDE SEQUENCE</scope>
    <source>
        <strain evidence="6">Huo1</strain>
        <tissue evidence="6">Leaf</tissue>
    </source>
</reference>
<dbReference type="CDD" id="cd02947">
    <property type="entry name" value="TRX_family"/>
    <property type="match status" value="2"/>
</dbReference>
<dbReference type="InterPro" id="IPR000668">
    <property type="entry name" value="Peptidase_C1A_C"/>
</dbReference>
<dbReference type="InterPro" id="IPR039417">
    <property type="entry name" value="Peptidase_C1A_papain-like"/>
</dbReference>
<feature type="region of interest" description="Disordered" evidence="3">
    <location>
        <begin position="221"/>
        <end position="281"/>
    </location>
</feature>
<protein>
    <submittedName>
        <fullName evidence="6">Uncharacterized protein</fullName>
    </submittedName>
</protein>
<gene>
    <name evidence="6" type="ORF">SASPL_110991</name>
</gene>
<evidence type="ECO:0000256" key="2">
    <source>
        <dbReference type="ARBA" id="ARBA00023157"/>
    </source>
</evidence>
<dbReference type="SMART" id="SM00645">
    <property type="entry name" value="Pept_C1"/>
    <property type="match status" value="1"/>
</dbReference>
<dbReference type="SMART" id="SM00848">
    <property type="entry name" value="Inhibitor_I29"/>
    <property type="match status" value="2"/>
</dbReference>
<dbReference type="EMBL" id="PNBA02000004">
    <property type="protein sequence ID" value="KAG6426757.1"/>
    <property type="molecule type" value="Genomic_DNA"/>
</dbReference>
<dbReference type="Gene3D" id="3.40.30.10">
    <property type="entry name" value="Glutaredoxin"/>
    <property type="match status" value="2"/>
</dbReference>
<dbReference type="InterPro" id="IPR013766">
    <property type="entry name" value="Thioredoxin_domain"/>
</dbReference>
<name>A0A8X8Y9X0_SALSN</name>
<dbReference type="GO" id="GO:0006508">
    <property type="term" value="P:proteolysis"/>
    <property type="evidence" value="ECO:0007669"/>
    <property type="project" value="InterPro"/>
</dbReference>
<proteinExistence type="inferred from homology"/>
<dbReference type="Gene3D" id="3.90.70.10">
    <property type="entry name" value="Cysteine proteinases"/>
    <property type="match status" value="1"/>
</dbReference>
<dbReference type="Pfam" id="PF00112">
    <property type="entry name" value="Peptidase_C1"/>
    <property type="match status" value="2"/>
</dbReference>
<comment type="similarity">
    <text evidence="1">Belongs to the peptidase C1 family.</text>
</comment>
<dbReference type="InterPro" id="IPR013128">
    <property type="entry name" value="Peptidase_C1A"/>
</dbReference>
<dbReference type="Pfam" id="PF00085">
    <property type="entry name" value="Thioredoxin"/>
    <property type="match status" value="2"/>
</dbReference>
<dbReference type="Proteomes" id="UP000298416">
    <property type="component" value="Unassembled WGS sequence"/>
</dbReference>
<dbReference type="SUPFAM" id="SSF56784">
    <property type="entry name" value="HAD-like"/>
    <property type="match status" value="1"/>
</dbReference>
<dbReference type="InterPro" id="IPR038765">
    <property type="entry name" value="Papain-like_cys_pep_sf"/>
</dbReference>
<dbReference type="Pfam" id="PF03031">
    <property type="entry name" value="NIF"/>
    <property type="match status" value="1"/>
</dbReference>
<accession>A0A8X8Y9X0</accession>
<dbReference type="Gene3D" id="3.40.50.1000">
    <property type="entry name" value="HAD superfamily/HAD-like"/>
    <property type="match status" value="2"/>
</dbReference>
<feature type="domain" description="Cathepsin propeptide inhibitor" evidence="5">
    <location>
        <begin position="766"/>
        <end position="812"/>
    </location>
</feature>
<evidence type="ECO:0000256" key="3">
    <source>
        <dbReference type="SAM" id="MobiDB-lite"/>
    </source>
</evidence>